<evidence type="ECO:0000313" key="2">
    <source>
        <dbReference type="Proteomes" id="UP000521227"/>
    </source>
</evidence>
<protein>
    <submittedName>
        <fullName evidence="1">Uncharacterized protein</fullName>
    </submittedName>
</protein>
<sequence length="147" mass="16693">MLSSRTKKEKLVFPEIKPGHWQGEILGSCTVNFGQEVQPGPPRQSVEFTYMIMPALLTMPEPRFTWPGLIMIMTPTPMKTEFPDAGSLFSVDHSPSLSLSLEVTRSQFSDMLRMLEAKRLKDFHFTIEEARDGSWPIRSWGMSTTLA</sequence>
<comment type="caution">
    <text evidence="1">The sequence shown here is derived from an EMBL/GenBank/DDBJ whole genome shotgun (WGS) entry which is preliminary data.</text>
</comment>
<accession>A0A840N7M4</accession>
<organism evidence="1 2">
    <name type="scientific">Afipia massiliensis</name>
    <dbReference type="NCBI Taxonomy" id="211460"/>
    <lineage>
        <taxon>Bacteria</taxon>
        <taxon>Pseudomonadati</taxon>
        <taxon>Pseudomonadota</taxon>
        <taxon>Alphaproteobacteria</taxon>
        <taxon>Hyphomicrobiales</taxon>
        <taxon>Nitrobacteraceae</taxon>
        <taxon>Afipia</taxon>
    </lineage>
</organism>
<gene>
    <name evidence="1" type="ORF">HNQ36_002690</name>
</gene>
<dbReference type="AlphaFoldDB" id="A0A840N7M4"/>
<proteinExistence type="predicted"/>
<reference evidence="1 2" key="1">
    <citation type="submission" date="2020-08" db="EMBL/GenBank/DDBJ databases">
        <title>Genomic Encyclopedia of Type Strains, Phase IV (KMG-IV): sequencing the most valuable type-strain genomes for metagenomic binning, comparative biology and taxonomic classification.</title>
        <authorList>
            <person name="Goeker M."/>
        </authorList>
    </citation>
    <scope>NUCLEOTIDE SEQUENCE [LARGE SCALE GENOMIC DNA]</scope>
    <source>
        <strain evidence="1 2">DSM 17498</strain>
    </source>
</reference>
<evidence type="ECO:0000313" key="1">
    <source>
        <dbReference type="EMBL" id="MBB5052716.1"/>
    </source>
</evidence>
<name>A0A840N7M4_9BRAD</name>
<dbReference type="RefSeq" id="WP_184085746.1">
    <property type="nucleotide sequence ID" value="NZ_JACHIJ010000003.1"/>
</dbReference>
<dbReference type="Proteomes" id="UP000521227">
    <property type="component" value="Unassembled WGS sequence"/>
</dbReference>
<dbReference type="EMBL" id="JACHIJ010000003">
    <property type="protein sequence ID" value="MBB5052716.1"/>
    <property type="molecule type" value="Genomic_DNA"/>
</dbReference>